<dbReference type="EMBL" id="JBHTAX010000001">
    <property type="protein sequence ID" value="MFC7189579.1"/>
    <property type="molecule type" value="Genomic_DNA"/>
</dbReference>
<proteinExistence type="predicted"/>
<dbReference type="RefSeq" id="WP_264554884.1">
    <property type="nucleotide sequence ID" value="NZ_CP109979.1"/>
</dbReference>
<dbReference type="PANTHER" id="PTHR47561:SF1">
    <property type="entry name" value="POLYSACCHARIDE DEACETYLASE FAMILY PROTEIN (AFU_ORTHOLOGUE AFUA_6G05030)"/>
    <property type="match status" value="1"/>
</dbReference>
<organism evidence="2 3">
    <name type="scientific">Halocatena marina</name>
    <dbReference type="NCBI Taxonomy" id="2934937"/>
    <lineage>
        <taxon>Archaea</taxon>
        <taxon>Methanobacteriati</taxon>
        <taxon>Methanobacteriota</taxon>
        <taxon>Stenosarchaea group</taxon>
        <taxon>Halobacteria</taxon>
        <taxon>Halobacteriales</taxon>
        <taxon>Natronomonadaceae</taxon>
        <taxon>Halocatena</taxon>
    </lineage>
</organism>
<comment type="caution">
    <text evidence="2">The sequence shown here is derived from an EMBL/GenBank/DDBJ whole genome shotgun (WGS) entry which is preliminary data.</text>
</comment>
<name>A0ABD5YJT1_9EURY</name>
<evidence type="ECO:0000313" key="2">
    <source>
        <dbReference type="EMBL" id="MFC7189579.1"/>
    </source>
</evidence>
<accession>A0ABD5YJT1</accession>
<dbReference type="PROSITE" id="PS51677">
    <property type="entry name" value="NODB"/>
    <property type="match status" value="1"/>
</dbReference>
<dbReference type="SUPFAM" id="SSF88713">
    <property type="entry name" value="Glycoside hydrolase/deacetylase"/>
    <property type="match status" value="1"/>
</dbReference>
<dbReference type="InterPro" id="IPR011330">
    <property type="entry name" value="Glyco_hydro/deAcase_b/a-brl"/>
</dbReference>
<feature type="domain" description="NodB homology" evidence="1">
    <location>
        <begin position="18"/>
        <end position="303"/>
    </location>
</feature>
<gene>
    <name evidence="2" type="ORF">ACFQL7_06730</name>
</gene>
<evidence type="ECO:0000313" key="3">
    <source>
        <dbReference type="Proteomes" id="UP001596417"/>
    </source>
</evidence>
<dbReference type="AlphaFoldDB" id="A0ABD5YJT1"/>
<dbReference type="CDD" id="cd10941">
    <property type="entry name" value="CE4_PuuE_HpPgdA_like_2"/>
    <property type="match status" value="1"/>
</dbReference>
<dbReference type="InterPro" id="IPR045235">
    <property type="entry name" value="PuuE_HpPgdA-like"/>
</dbReference>
<keyword evidence="3" id="KW-1185">Reference proteome</keyword>
<dbReference type="Proteomes" id="UP001596417">
    <property type="component" value="Unassembled WGS sequence"/>
</dbReference>
<sequence>MRSPVENVLSFDLEHWYSATLLRDAVTDPTERIEESVEIVLDLLARRGVKATFFVVGEVARDHPELVAQIAADGHEIGSHGHTHRPLFELTREQFSHEIERSTAAIQDATGTMPVGFRAPNFSVTPRTQWAIAVLEASEYQYDSSVFPVRTPMYGVTGAPVRPYSIDPTAPFEDRPADHALVELPLAVFHPRFKLPVAGGFYARLLPTQLLQWGIRTLNARGLPATIYFHPWEFNPAVKTPSVTAHKRFVSFHGINRLKSKLETLLDTFTFTTAASVAREYANENDLVSYDTPSPVFQSEDSR</sequence>
<reference evidence="2 3" key="1">
    <citation type="journal article" date="2019" name="Int. J. Syst. Evol. Microbiol.">
        <title>The Global Catalogue of Microorganisms (GCM) 10K type strain sequencing project: providing services to taxonomists for standard genome sequencing and annotation.</title>
        <authorList>
            <consortium name="The Broad Institute Genomics Platform"/>
            <consortium name="The Broad Institute Genome Sequencing Center for Infectious Disease"/>
            <person name="Wu L."/>
            <person name="Ma J."/>
        </authorList>
    </citation>
    <scope>NUCLEOTIDE SEQUENCE [LARGE SCALE GENOMIC DNA]</scope>
    <source>
        <strain evidence="2 3">RDMS1</strain>
    </source>
</reference>
<evidence type="ECO:0000259" key="1">
    <source>
        <dbReference type="PROSITE" id="PS51677"/>
    </source>
</evidence>
<dbReference type="Gene3D" id="3.20.20.370">
    <property type="entry name" value="Glycoside hydrolase/deacetylase"/>
    <property type="match status" value="1"/>
</dbReference>
<dbReference type="GeneID" id="76199140"/>
<dbReference type="Pfam" id="PF11959">
    <property type="entry name" value="DUF3473"/>
    <property type="match status" value="1"/>
</dbReference>
<dbReference type="PANTHER" id="PTHR47561">
    <property type="entry name" value="POLYSACCHARIDE DEACETYLASE FAMILY PROTEIN (AFU_ORTHOLOGUE AFUA_6G05030)"/>
    <property type="match status" value="1"/>
</dbReference>
<dbReference type="InterPro" id="IPR002509">
    <property type="entry name" value="NODB_dom"/>
</dbReference>
<protein>
    <submittedName>
        <fullName evidence="2">Polysaccharide deacetylase family protein</fullName>
    </submittedName>
</protein>
<dbReference type="Pfam" id="PF01522">
    <property type="entry name" value="Polysacc_deac_1"/>
    <property type="match status" value="1"/>
</dbReference>
<dbReference type="InterPro" id="IPR022560">
    <property type="entry name" value="DUF3473"/>
</dbReference>